<dbReference type="InterPro" id="IPR006603">
    <property type="entry name" value="PQ-loop_rpt"/>
</dbReference>
<feature type="transmembrane region" description="Helical" evidence="7">
    <location>
        <begin position="175"/>
        <end position="194"/>
    </location>
</feature>
<keyword evidence="3 7" id="KW-1133">Transmembrane helix</keyword>
<evidence type="ECO:0000256" key="2">
    <source>
        <dbReference type="ARBA" id="ARBA00022692"/>
    </source>
</evidence>
<dbReference type="GO" id="GO:0034486">
    <property type="term" value="P:vacuolar transmembrane transport"/>
    <property type="evidence" value="ECO:0007669"/>
    <property type="project" value="UniProtKB-ARBA"/>
</dbReference>
<comment type="subcellular location">
    <subcellularLocation>
        <location evidence="1">Membrane</location>
        <topology evidence="1">Multi-pass membrane protein</topology>
    </subcellularLocation>
</comment>
<name>A0A9P6ZHU4_9AGAM</name>
<dbReference type="GO" id="GO:0098852">
    <property type="term" value="C:lytic vacuole membrane"/>
    <property type="evidence" value="ECO:0007669"/>
    <property type="project" value="UniProtKB-ARBA"/>
</dbReference>
<evidence type="ECO:0000313" key="8">
    <source>
        <dbReference type="EMBL" id="KAG1765595.1"/>
    </source>
</evidence>
<comment type="similarity">
    <text evidence="5">Belongs to the laat-1 family.</text>
</comment>
<evidence type="ECO:0000256" key="5">
    <source>
        <dbReference type="ARBA" id="ARBA00038039"/>
    </source>
</evidence>
<dbReference type="PANTHER" id="PTHR16201:SF44">
    <property type="entry name" value="SEVEN TRANSMEMBRANE PROTEIN 1"/>
    <property type="match status" value="1"/>
</dbReference>
<dbReference type="GO" id="GO:0015174">
    <property type="term" value="F:basic amino acid transmembrane transporter activity"/>
    <property type="evidence" value="ECO:0007669"/>
    <property type="project" value="UniProtKB-ARBA"/>
</dbReference>
<accession>A0A9P6ZHU4</accession>
<proteinExistence type="inferred from homology"/>
<dbReference type="PANTHER" id="PTHR16201">
    <property type="entry name" value="SEVEN TRANSMEMBRANE PROTEIN 1-RELATED"/>
    <property type="match status" value="1"/>
</dbReference>
<dbReference type="Gene3D" id="1.20.1280.290">
    <property type="match status" value="2"/>
</dbReference>
<feature type="transmembrane region" description="Helical" evidence="7">
    <location>
        <begin position="206"/>
        <end position="230"/>
    </location>
</feature>
<dbReference type="Pfam" id="PF04193">
    <property type="entry name" value="PQ-loop"/>
    <property type="match status" value="2"/>
</dbReference>
<keyword evidence="2 7" id="KW-0812">Transmembrane</keyword>
<dbReference type="FunFam" id="1.20.1280.290:FF:000012">
    <property type="entry name" value="Vacuolar membrane PQ loop repeat protein"/>
    <property type="match status" value="1"/>
</dbReference>
<keyword evidence="4 7" id="KW-0472">Membrane</keyword>
<gene>
    <name evidence="8" type="ORF">EV702DRAFT_64814</name>
</gene>
<organism evidence="8 9">
    <name type="scientific">Suillus placidus</name>
    <dbReference type="NCBI Taxonomy" id="48579"/>
    <lineage>
        <taxon>Eukaryota</taxon>
        <taxon>Fungi</taxon>
        <taxon>Dikarya</taxon>
        <taxon>Basidiomycota</taxon>
        <taxon>Agaricomycotina</taxon>
        <taxon>Agaricomycetes</taxon>
        <taxon>Agaricomycetidae</taxon>
        <taxon>Boletales</taxon>
        <taxon>Suillineae</taxon>
        <taxon>Suillaceae</taxon>
        <taxon>Suillus</taxon>
    </lineage>
</organism>
<dbReference type="Proteomes" id="UP000714275">
    <property type="component" value="Unassembled WGS sequence"/>
</dbReference>
<evidence type="ECO:0000256" key="7">
    <source>
        <dbReference type="SAM" id="Phobius"/>
    </source>
</evidence>
<protein>
    <submittedName>
        <fullName evidence="8">PQ-loop-domain-containing protein</fullName>
    </submittedName>
</protein>
<feature type="transmembrane region" description="Helical" evidence="7">
    <location>
        <begin position="242"/>
        <end position="265"/>
    </location>
</feature>
<dbReference type="OrthoDB" id="8048523at2759"/>
<evidence type="ECO:0000256" key="6">
    <source>
        <dbReference type="ARBA" id="ARBA00050768"/>
    </source>
</evidence>
<keyword evidence="9" id="KW-1185">Reference proteome</keyword>
<feature type="transmembrane region" description="Helical" evidence="7">
    <location>
        <begin position="68"/>
        <end position="89"/>
    </location>
</feature>
<comment type="caution">
    <text evidence="8">The sequence shown here is derived from an EMBL/GenBank/DDBJ whole genome shotgun (WGS) entry which is preliminary data.</text>
</comment>
<evidence type="ECO:0000256" key="1">
    <source>
        <dbReference type="ARBA" id="ARBA00004141"/>
    </source>
</evidence>
<sequence length="278" mass="30752">MLEEGNAASSVLGWISIACWIVVYSPQIIENYQLESGEGLSLLFIYVWLLGDVCNLMGAVMARLLPTVIILGVYYTLCDAVLLCQVYYYRWKRQTRRHVVPAHIPGEVSEETCLIADGRSADPSERPEPSITRIFVRYLAAVLFISAAGVAAYCISNWLPNDDTSPALPDTKLDWHIQVIGWTSATAYLGARLPQIAKNFKTRCEGLAPGLFVFSILGNTTYALSIIAASRDADYLIRNASWLAGSGLTVFLDILVLSQFFYYGFVSGQQGWIDRVAS</sequence>
<dbReference type="InterPro" id="IPR051415">
    <property type="entry name" value="LAAT-1"/>
</dbReference>
<dbReference type="AlphaFoldDB" id="A0A9P6ZHU4"/>
<evidence type="ECO:0000256" key="3">
    <source>
        <dbReference type="ARBA" id="ARBA00022989"/>
    </source>
</evidence>
<feature type="transmembrane region" description="Helical" evidence="7">
    <location>
        <begin position="12"/>
        <end position="29"/>
    </location>
</feature>
<feature type="transmembrane region" description="Helical" evidence="7">
    <location>
        <begin position="135"/>
        <end position="155"/>
    </location>
</feature>
<evidence type="ECO:0000256" key="4">
    <source>
        <dbReference type="ARBA" id="ARBA00023136"/>
    </source>
</evidence>
<dbReference type="SMART" id="SM00679">
    <property type="entry name" value="CTNS"/>
    <property type="match status" value="2"/>
</dbReference>
<feature type="transmembrane region" description="Helical" evidence="7">
    <location>
        <begin position="41"/>
        <end position="62"/>
    </location>
</feature>
<dbReference type="FunFam" id="1.20.1280.290:FF:000009">
    <property type="entry name" value="PQ loop repeat family protein"/>
    <property type="match status" value="1"/>
</dbReference>
<comment type="catalytic activity">
    <reaction evidence="6">
        <text>L-histidine(out) + L-arginine(in) = L-histidine(in) + L-arginine(out)</text>
        <dbReference type="Rhea" id="RHEA:71063"/>
        <dbReference type="ChEBI" id="CHEBI:32682"/>
        <dbReference type="ChEBI" id="CHEBI:57595"/>
    </reaction>
</comment>
<evidence type="ECO:0000313" key="9">
    <source>
        <dbReference type="Proteomes" id="UP000714275"/>
    </source>
</evidence>
<reference evidence="8" key="1">
    <citation type="journal article" date="2020" name="New Phytol.">
        <title>Comparative genomics reveals dynamic genome evolution in host specialist ectomycorrhizal fungi.</title>
        <authorList>
            <person name="Lofgren L.A."/>
            <person name="Nguyen N.H."/>
            <person name="Vilgalys R."/>
            <person name="Ruytinx J."/>
            <person name="Liao H.L."/>
            <person name="Branco S."/>
            <person name="Kuo A."/>
            <person name="LaButti K."/>
            <person name="Lipzen A."/>
            <person name="Andreopoulos W."/>
            <person name="Pangilinan J."/>
            <person name="Riley R."/>
            <person name="Hundley H."/>
            <person name="Na H."/>
            <person name="Barry K."/>
            <person name="Grigoriev I.V."/>
            <person name="Stajich J.E."/>
            <person name="Kennedy P.G."/>
        </authorList>
    </citation>
    <scope>NUCLEOTIDE SEQUENCE</scope>
    <source>
        <strain evidence="8">DOB743</strain>
    </source>
</reference>
<dbReference type="EMBL" id="JABBWD010000105">
    <property type="protein sequence ID" value="KAG1765595.1"/>
    <property type="molecule type" value="Genomic_DNA"/>
</dbReference>